<evidence type="ECO:0000313" key="4">
    <source>
        <dbReference type="Proteomes" id="UP000663829"/>
    </source>
</evidence>
<feature type="compositionally biased region" description="Basic residues" evidence="1">
    <location>
        <begin position="90"/>
        <end position="105"/>
    </location>
</feature>
<dbReference type="OrthoDB" id="8999651at2759"/>
<dbReference type="Proteomes" id="UP000663829">
    <property type="component" value="Unassembled WGS sequence"/>
</dbReference>
<evidence type="ECO:0000313" key="3">
    <source>
        <dbReference type="EMBL" id="CAF3579643.1"/>
    </source>
</evidence>
<dbReference type="Proteomes" id="UP000681722">
    <property type="component" value="Unassembled WGS sequence"/>
</dbReference>
<protein>
    <submittedName>
        <fullName evidence="2">Uncharacterized protein</fullName>
    </submittedName>
</protein>
<feature type="compositionally biased region" description="Polar residues" evidence="1">
    <location>
        <begin position="138"/>
        <end position="151"/>
    </location>
</feature>
<feature type="compositionally biased region" description="Acidic residues" evidence="1">
    <location>
        <begin position="330"/>
        <end position="341"/>
    </location>
</feature>
<dbReference type="EMBL" id="CAJNOQ010000385">
    <property type="protein sequence ID" value="CAF0795130.1"/>
    <property type="molecule type" value="Genomic_DNA"/>
</dbReference>
<dbReference type="PANTHER" id="PTHR31025">
    <property type="entry name" value="SI:CH211-196P9.1-RELATED"/>
    <property type="match status" value="1"/>
</dbReference>
<name>A0A813S774_9BILA</name>
<reference evidence="2" key="1">
    <citation type="submission" date="2021-02" db="EMBL/GenBank/DDBJ databases">
        <authorList>
            <person name="Nowell W R."/>
        </authorList>
    </citation>
    <scope>NUCLEOTIDE SEQUENCE</scope>
</reference>
<proteinExistence type="predicted"/>
<organism evidence="2 4">
    <name type="scientific">Didymodactylos carnosus</name>
    <dbReference type="NCBI Taxonomy" id="1234261"/>
    <lineage>
        <taxon>Eukaryota</taxon>
        <taxon>Metazoa</taxon>
        <taxon>Spiralia</taxon>
        <taxon>Gnathifera</taxon>
        <taxon>Rotifera</taxon>
        <taxon>Eurotatoria</taxon>
        <taxon>Bdelloidea</taxon>
        <taxon>Philodinida</taxon>
        <taxon>Philodinidae</taxon>
        <taxon>Didymodactylos</taxon>
    </lineage>
</organism>
<dbReference type="EMBL" id="CAJOBC010000385">
    <property type="protein sequence ID" value="CAF3579643.1"/>
    <property type="molecule type" value="Genomic_DNA"/>
</dbReference>
<feature type="region of interest" description="Disordered" evidence="1">
    <location>
        <begin position="267"/>
        <end position="342"/>
    </location>
</feature>
<feature type="compositionally biased region" description="Low complexity" evidence="1">
    <location>
        <begin position="74"/>
        <end position="89"/>
    </location>
</feature>
<gene>
    <name evidence="2" type="ORF">GPM918_LOCUS3210</name>
    <name evidence="3" type="ORF">SRO942_LOCUS3210</name>
</gene>
<comment type="caution">
    <text evidence="2">The sequence shown here is derived from an EMBL/GenBank/DDBJ whole genome shotgun (WGS) entry which is preliminary data.</text>
</comment>
<feature type="region of interest" description="Disordered" evidence="1">
    <location>
        <begin position="138"/>
        <end position="157"/>
    </location>
</feature>
<evidence type="ECO:0000256" key="1">
    <source>
        <dbReference type="SAM" id="MobiDB-lite"/>
    </source>
</evidence>
<evidence type="ECO:0000313" key="2">
    <source>
        <dbReference type="EMBL" id="CAF0795130.1"/>
    </source>
</evidence>
<feature type="region of interest" description="Disordered" evidence="1">
    <location>
        <begin position="74"/>
        <end position="111"/>
    </location>
</feature>
<keyword evidence="4" id="KW-1185">Reference proteome</keyword>
<feature type="compositionally biased region" description="Polar residues" evidence="1">
    <location>
        <begin position="267"/>
        <end position="277"/>
    </location>
</feature>
<dbReference type="PANTHER" id="PTHR31025:SF25">
    <property type="entry name" value="ZINC FINGER (C2H2)-60"/>
    <property type="match status" value="1"/>
</dbReference>
<sequence length="584" mass="66850">MFTGFFCVFCLENEIDGLTLLKLNDAMVVRLFPTIKLEIQFIDLLNQLKQKHSCETTNGSTLSSCLTTIPAQASSSFDDNPSNSSPPSNHIHHPAHFHHHHHHKVSQIPRYTPKLHPPKMIKRESKFYLPANLQQDSSLNVGESGNNSSLDNGEHDTKHSFPHIYQLPVFPDTLRLALLSQDSSAFKLRTYYRNLLISSLYDDLTRTYNLWYPNARQYKTVASALVKAFPFLEQSTDGGESAWVDGIKGKFKRGRRTVTNYVDAVQSSENGMDNSNGHPGGNGSVDQFNDDENKLHGQKRSRHEFELDTYSDNGDYESGEMMENQKDQEDNSENNDELEGEDSNHRAYIHAMQEAMVSTEPDLSLIMDYFKETFHSRRLFVKTHNTTEILSEYPALTLQTCLLTDFHMQTNIPIQTVFIHKLRSISKSILHLAKETNCAPEILQSYHAIVTQRPQLDQILADTFALLIVSRYFDEDRFLLTSSEKDTSSPWPIIRGDHPANIFYDGKSISYNIELDYIRLFSRPLNDFLTAIITLFAVYTVFEITYGKLEMTLSFIDCLLRENQHSSTRPPQVIELINELNTMK</sequence>
<dbReference type="AlphaFoldDB" id="A0A813S774"/>
<accession>A0A813S774</accession>